<proteinExistence type="predicted"/>
<dbReference type="Proteomes" id="UP000095008">
    <property type="component" value="Unassembled WGS sequence"/>
</dbReference>
<dbReference type="EMBL" id="LWRY01000152">
    <property type="protein sequence ID" value="OCX70896.1"/>
    <property type="molecule type" value="Genomic_DNA"/>
</dbReference>
<reference evidence="2" key="1">
    <citation type="journal article" date="2016" name="Int. J. Mol. Sci.">
        <title>Comparative genomics of the extreme acidophile Acidithiobacillus thiooxidans reveals intraspecific divergence and niche adaptation.</title>
        <authorList>
            <person name="Zhang X."/>
            <person name="Feng X."/>
            <person name="Tao J."/>
            <person name="Ma L."/>
            <person name="Xiao Y."/>
            <person name="Liang Y."/>
            <person name="Liu X."/>
            <person name="Yin H."/>
        </authorList>
    </citation>
    <scope>NUCLEOTIDE SEQUENCE [LARGE SCALE GENOMIC DNA]</scope>
    <source>
        <strain evidence="2">DXS-W</strain>
    </source>
</reference>
<protein>
    <submittedName>
        <fullName evidence="2">Uncharacterized protein</fullName>
    </submittedName>
</protein>
<name>A0A1C2J862_ACITH</name>
<comment type="caution">
    <text evidence="2">The sequence shown here is derived from an EMBL/GenBank/DDBJ whole genome shotgun (WGS) entry which is preliminary data.</text>
</comment>
<accession>A0A1C2J862</accession>
<feature type="compositionally biased region" description="Basic and acidic residues" evidence="1">
    <location>
        <begin position="202"/>
        <end position="211"/>
    </location>
</feature>
<evidence type="ECO:0000313" key="2">
    <source>
        <dbReference type="EMBL" id="OCX70896.1"/>
    </source>
</evidence>
<dbReference type="OrthoDB" id="10010269at2"/>
<organism evidence="2 3">
    <name type="scientific">Acidithiobacillus thiooxidans</name>
    <name type="common">Thiobacillus thiooxidans</name>
    <dbReference type="NCBI Taxonomy" id="930"/>
    <lineage>
        <taxon>Bacteria</taxon>
        <taxon>Pseudomonadati</taxon>
        <taxon>Pseudomonadota</taxon>
        <taxon>Acidithiobacillia</taxon>
        <taxon>Acidithiobacillales</taxon>
        <taxon>Acidithiobacillaceae</taxon>
        <taxon>Acidithiobacillus</taxon>
    </lineage>
</organism>
<gene>
    <name evidence="2" type="ORF">A6M23_13140</name>
</gene>
<sequence>MAAVMDFEQTEVSMDTGNMLDKLILEQEQQLENAQHRLVVELAQNRLNILREMQRRILVDHSLMRCIPSEAARVAVDDVFHDFEVRVQGIFSGMDELTQKLIAAHADREDYEEAYERAVHLGTDLERKWFSGKKAVEQYKAAAEAARGMAESADRVLQLRKDLRTKEQALKQGQQKILGLIEEFIDRYQEKPTKTLSGPGEEQTHTVETEPHVAAAS</sequence>
<dbReference type="AlphaFoldDB" id="A0A1C2J862"/>
<dbReference type="RefSeq" id="WP_065974102.1">
    <property type="nucleotide sequence ID" value="NZ_LWRY01000152.1"/>
</dbReference>
<evidence type="ECO:0000313" key="3">
    <source>
        <dbReference type="Proteomes" id="UP000095008"/>
    </source>
</evidence>
<feature type="region of interest" description="Disordered" evidence="1">
    <location>
        <begin position="192"/>
        <end position="217"/>
    </location>
</feature>
<evidence type="ECO:0000256" key="1">
    <source>
        <dbReference type="SAM" id="MobiDB-lite"/>
    </source>
</evidence>
<keyword evidence="3" id="KW-1185">Reference proteome</keyword>